<keyword evidence="1 4" id="KW-0378">Hydrolase</keyword>
<keyword evidence="3 4" id="KW-0443">Lipid metabolism</keyword>
<gene>
    <name evidence="7" type="primary">PAFAH2</name>
</gene>
<evidence type="ECO:0000256" key="5">
    <source>
        <dbReference type="PIRSR" id="PIRSR018169-1"/>
    </source>
</evidence>
<dbReference type="PANTHER" id="PTHR10272:SF0">
    <property type="entry name" value="PLATELET-ACTIVATING FACTOR ACETYLHYDROLASE"/>
    <property type="match status" value="1"/>
</dbReference>
<name>A0AAJ7WV14_PETMA</name>
<evidence type="ECO:0000256" key="2">
    <source>
        <dbReference type="ARBA" id="ARBA00022963"/>
    </source>
</evidence>
<evidence type="ECO:0000313" key="7">
    <source>
        <dbReference type="RefSeq" id="XP_032810847.1"/>
    </source>
</evidence>
<dbReference type="Gene3D" id="3.40.50.1820">
    <property type="entry name" value="alpha/beta hydrolase"/>
    <property type="match status" value="1"/>
</dbReference>
<dbReference type="InterPro" id="IPR029058">
    <property type="entry name" value="AB_hydrolase_fold"/>
</dbReference>
<feature type="active site" description="Charge relay system" evidence="5">
    <location>
        <position position="292"/>
    </location>
</feature>
<dbReference type="AlphaFoldDB" id="A0AAJ7WV14"/>
<comment type="catalytic activity">
    <reaction evidence="4">
        <text>a 1-O-alkyl-2-acetyl-sn-glycero-3-phosphocholine + H2O = a 1-O-alkyl-sn-glycero-3-phosphocholine + acetate + H(+)</text>
        <dbReference type="Rhea" id="RHEA:17777"/>
        <dbReference type="ChEBI" id="CHEBI:15377"/>
        <dbReference type="ChEBI" id="CHEBI:15378"/>
        <dbReference type="ChEBI" id="CHEBI:30089"/>
        <dbReference type="ChEBI" id="CHEBI:30909"/>
        <dbReference type="ChEBI" id="CHEBI:36707"/>
        <dbReference type="EC" id="3.1.1.47"/>
    </reaction>
</comment>
<dbReference type="EC" id="3.1.1.47" evidence="4"/>
<accession>A0AAJ7WV14</accession>
<dbReference type="GO" id="GO:0016042">
    <property type="term" value="P:lipid catabolic process"/>
    <property type="evidence" value="ECO:0007669"/>
    <property type="project" value="UniProtKB-KW"/>
</dbReference>
<dbReference type="PANTHER" id="PTHR10272">
    <property type="entry name" value="PLATELET-ACTIVATING FACTOR ACETYLHYDROLASE"/>
    <property type="match status" value="1"/>
</dbReference>
<evidence type="ECO:0000256" key="4">
    <source>
        <dbReference type="PIRNR" id="PIRNR018169"/>
    </source>
</evidence>
<dbReference type="GO" id="GO:0003847">
    <property type="term" value="F:1-alkyl-2-acetylglycerophosphocholine esterase activity"/>
    <property type="evidence" value="ECO:0007669"/>
    <property type="project" value="UniProtKB-UniRule"/>
</dbReference>
<keyword evidence="2 4" id="KW-0442">Lipid degradation</keyword>
<dbReference type="CTD" id="5051"/>
<dbReference type="FunFam" id="3.40.50.1820:FF:000062">
    <property type="entry name" value="Platelet-activating factor acetylhydrolase"/>
    <property type="match status" value="1"/>
</dbReference>
<dbReference type="RefSeq" id="XP_032810847.1">
    <property type="nucleotide sequence ID" value="XM_032954956.1"/>
</dbReference>
<evidence type="ECO:0000313" key="6">
    <source>
        <dbReference type="Proteomes" id="UP001318040"/>
    </source>
</evidence>
<organism evidence="6 7">
    <name type="scientific">Petromyzon marinus</name>
    <name type="common">Sea lamprey</name>
    <dbReference type="NCBI Taxonomy" id="7757"/>
    <lineage>
        <taxon>Eukaryota</taxon>
        <taxon>Metazoa</taxon>
        <taxon>Chordata</taxon>
        <taxon>Craniata</taxon>
        <taxon>Vertebrata</taxon>
        <taxon>Cyclostomata</taxon>
        <taxon>Hyperoartia</taxon>
        <taxon>Petromyzontiformes</taxon>
        <taxon>Petromyzontidae</taxon>
        <taxon>Petromyzon</taxon>
    </lineage>
</organism>
<feature type="active site" description="Nucleophile" evidence="5">
    <location>
        <position position="269"/>
    </location>
</feature>
<evidence type="ECO:0000256" key="3">
    <source>
        <dbReference type="ARBA" id="ARBA00023098"/>
    </source>
</evidence>
<keyword evidence="6" id="KW-1185">Reference proteome</keyword>
<dbReference type="PIRSF" id="PIRSF018169">
    <property type="entry name" value="PAF_acetylhydrolase"/>
    <property type="match status" value="1"/>
</dbReference>
<evidence type="ECO:0000256" key="1">
    <source>
        <dbReference type="ARBA" id="ARBA00022801"/>
    </source>
</evidence>
<proteinExistence type="predicted"/>
<sequence>MSAWCVCVRVARRSLTHAWNMAGIPPGTGPYPVGCTDVMTPHGVQGSFMRVYYPARDAVVKQPKVNPQPLWIPRREYTGGLVNFLNLNPCFTSFFTFMFASYHVPVEWNAPFRSGEKFPLIIFSHGLGAFRTLYSTVCVEMASRGFIVGAVEHRDLSSSATYFIRPKEGEGGTAAEAAACDGEEKAALHNGECMQEVWLPYRKLLPGEKEFPLRNQQVHQRADECVRGLRLLEDINEGRPIQNVLPSGFDFQQLKGSMDLEKLSVMGHSFGGATAIVSLTKEPRFRCAVVMDSWMLPIERDLYPNVTQPIFFINTEKFQWVANIQSQRQLDSSTVDRRMITILGTVHQSQADFTFVTGSFLGKLAKTRGTLDPLTAIHINNRASLAFLQKHLELDKDFSQWDSLLDGKGEHVIRGTNVVMPSVPPSQL</sequence>
<dbReference type="Pfam" id="PF03403">
    <property type="entry name" value="PAF-AH_p_II"/>
    <property type="match status" value="1"/>
</dbReference>
<dbReference type="GeneID" id="116942699"/>
<protein>
    <recommendedName>
        <fullName evidence="4">Platelet-activating factor acetylhydrolase</fullName>
        <ecNumber evidence="4">3.1.1.47</ecNumber>
    </recommendedName>
</protein>
<dbReference type="Proteomes" id="UP001318040">
    <property type="component" value="Chromosome 15"/>
</dbReference>
<dbReference type="InterPro" id="IPR016715">
    <property type="entry name" value="PAF_acetylhydro_eukaryote"/>
</dbReference>
<feature type="active site" description="Charge relay system" evidence="5">
    <location>
        <position position="347"/>
    </location>
</feature>
<reference evidence="7" key="1">
    <citation type="submission" date="2025-08" db="UniProtKB">
        <authorList>
            <consortium name="RefSeq"/>
        </authorList>
    </citation>
    <scope>IDENTIFICATION</scope>
    <source>
        <tissue evidence="7">Sperm</tissue>
    </source>
</reference>
<dbReference type="SUPFAM" id="SSF53474">
    <property type="entry name" value="alpha/beta-Hydrolases"/>
    <property type="match status" value="1"/>
</dbReference>